<organism evidence="2 3">
    <name type="scientific">Amanita muscaria (strain Koide BX008)</name>
    <dbReference type="NCBI Taxonomy" id="946122"/>
    <lineage>
        <taxon>Eukaryota</taxon>
        <taxon>Fungi</taxon>
        <taxon>Dikarya</taxon>
        <taxon>Basidiomycota</taxon>
        <taxon>Agaricomycotina</taxon>
        <taxon>Agaricomycetes</taxon>
        <taxon>Agaricomycetidae</taxon>
        <taxon>Agaricales</taxon>
        <taxon>Pluteineae</taxon>
        <taxon>Amanitaceae</taxon>
        <taxon>Amanita</taxon>
    </lineage>
</organism>
<feature type="region of interest" description="Disordered" evidence="1">
    <location>
        <begin position="217"/>
        <end position="238"/>
    </location>
</feature>
<evidence type="ECO:0000313" key="2">
    <source>
        <dbReference type="EMBL" id="KIL71653.1"/>
    </source>
</evidence>
<dbReference type="InParanoid" id="A0A0C2XR06"/>
<feature type="compositionally biased region" description="Low complexity" evidence="1">
    <location>
        <begin position="277"/>
        <end position="301"/>
    </location>
</feature>
<dbReference type="OrthoDB" id="3270558at2759"/>
<sequence length="680" mass="76807">MGFDLSQTGSKPGHRMHMGSRNNGSDPENIRNKKRGETLSKGMGKLCLAVPNMGLSGFGRNVSFFQTSGVIPRPPPFILYPPSPPPCSPMLPSDYHLSPPLPPRTIEDQLYVAYAHDDIHTAKILLLKLKGVDVTSDDDPRIAAVQDEDFDFCFIPNGRLISEEEEKVMAEAQRREQIRRQREERLRACEYVWEHAKRRMREERLWLQRRRELEERRRTVEEAERQRALREREAAAHEERVVARARMQRRNVVCYETLARASSQHSCDDPFIYDVMPPSSRSTPSSSPKRSQLSTPSSSPTRHCHTHIAVSQAPSRSVSFKDVTASLNGPLFPVTVEERRRRMSISETSKSRGHTRDLYHQVELLDTLLSCVEWENADLRLTKGKAREVAITRPCRRCSIDQLSTSTSCSSVSSCPSLTRSNSWLSWLRRSIHCRTCQHHSGLVPVQLCDTPLHFVPEIAKVQPVPRKDEKRLVRPRRQSLADAAVVVAQGLGQLLEVAKQFQRAYMMAAVYNGAELNNAQAETTDYSHWHKKRSLIPAGLRARSTDLKVFLASATPDPPPSESAQYIPLISPFPPKQPPRTELPNPLPYSIVFKPHPAVARSPSRLQLKSSDDRLNEANLRIRFVSNPAYLRLKALQNIIYERGINWEGHGSDCGFSSGKEALPGIAVDGLGRSWLSVC</sequence>
<feature type="region of interest" description="Disordered" evidence="1">
    <location>
        <begin position="267"/>
        <end position="305"/>
    </location>
</feature>
<gene>
    <name evidence="2" type="ORF">M378DRAFT_236510</name>
</gene>
<keyword evidence="3" id="KW-1185">Reference proteome</keyword>
<feature type="compositionally biased region" description="Polar residues" evidence="1">
    <location>
        <begin position="1"/>
        <end position="10"/>
    </location>
</feature>
<accession>A0A0C2XR06</accession>
<dbReference type="Proteomes" id="UP000054549">
    <property type="component" value="Unassembled WGS sequence"/>
</dbReference>
<dbReference type="AlphaFoldDB" id="A0A0C2XR06"/>
<proteinExistence type="predicted"/>
<reference evidence="2 3" key="1">
    <citation type="submission" date="2014-04" db="EMBL/GenBank/DDBJ databases">
        <title>Evolutionary Origins and Diversification of the Mycorrhizal Mutualists.</title>
        <authorList>
            <consortium name="DOE Joint Genome Institute"/>
            <consortium name="Mycorrhizal Genomics Consortium"/>
            <person name="Kohler A."/>
            <person name="Kuo A."/>
            <person name="Nagy L.G."/>
            <person name="Floudas D."/>
            <person name="Copeland A."/>
            <person name="Barry K.W."/>
            <person name="Cichocki N."/>
            <person name="Veneault-Fourrey C."/>
            <person name="LaButti K."/>
            <person name="Lindquist E.A."/>
            <person name="Lipzen A."/>
            <person name="Lundell T."/>
            <person name="Morin E."/>
            <person name="Murat C."/>
            <person name="Riley R."/>
            <person name="Ohm R."/>
            <person name="Sun H."/>
            <person name="Tunlid A."/>
            <person name="Henrissat B."/>
            <person name="Grigoriev I.V."/>
            <person name="Hibbett D.S."/>
            <person name="Martin F."/>
        </authorList>
    </citation>
    <scope>NUCLEOTIDE SEQUENCE [LARGE SCALE GENOMIC DNA]</scope>
    <source>
        <strain evidence="2 3">Koide BX008</strain>
    </source>
</reference>
<evidence type="ECO:0000313" key="3">
    <source>
        <dbReference type="Proteomes" id="UP000054549"/>
    </source>
</evidence>
<dbReference type="EMBL" id="KN818222">
    <property type="protein sequence ID" value="KIL71653.1"/>
    <property type="molecule type" value="Genomic_DNA"/>
</dbReference>
<feature type="region of interest" description="Disordered" evidence="1">
    <location>
        <begin position="1"/>
        <end position="33"/>
    </location>
</feature>
<evidence type="ECO:0000256" key="1">
    <source>
        <dbReference type="SAM" id="MobiDB-lite"/>
    </source>
</evidence>
<name>A0A0C2XR06_AMAMK</name>
<protein>
    <submittedName>
        <fullName evidence="2">Uncharacterized protein</fullName>
    </submittedName>
</protein>
<dbReference type="HOGENOM" id="CLU_357563_0_0_1"/>